<organism evidence="1 2">
    <name type="scientific">Mytilus galloprovincialis</name>
    <name type="common">Mediterranean mussel</name>
    <dbReference type="NCBI Taxonomy" id="29158"/>
    <lineage>
        <taxon>Eukaryota</taxon>
        <taxon>Metazoa</taxon>
        <taxon>Spiralia</taxon>
        <taxon>Lophotrochozoa</taxon>
        <taxon>Mollusca</taxon>
        <taxon>Bivalvia</taxon>
        <taxon>Autobranchia</taxon>
        <taxon>Pteriomorphia</taxon>
        <taxon>Mytilida</taxon>
        <taxon>Mytiloidea</taxon>
        <taxon>Mytilidae</taxon>
        <taxon>Mytilinae</taxon>
        <taxon>Mytilus</taxon>
    </lineage>
</organism>
<accession>A0A8B6DSK3</accession>
<keyword evidence="2" id="KW-1185">Reference proteome</keyword>
<sequence length="72" mass="8149">MARDQAHEQNNTIGKDVGGAVGLIEDPAALRRWMVAVPEIRRLISHFDQKKEHKMTGIMAILYLCNKMSLTE</sequence>
<comment type="caution">
    <text evidence="1">The sequence shown here is derived from an EMBL/GenBank/DDBJ whole genome shotgun (WGS) entry which is preliminary data.</text>
</comment>
<evidence type="ECO:0000313" key="1">
    <source>
        <dbReference type="EMBL" id="VDI24523.1"/>
    </source>
</evidence>
<dbReference type="AlphaFoldDB" id="A0A8B6DSK3"/>
<dbReference type="OrthoDB" id="6154559at2759"/>
<reference evidence="1" key="1">
    <citation type="submission" date="2018-11" db="EMBL/GenBank/DDBJ databases">
        <authorList>
            <person name="Alioto T."/>
            <person name="Alioto T."/>
        </authorList>
    </citation>
    <scope>NUCLEOTIDE SEQUENCE</scope>
</reference>
<dbReference type="EMBL" id="UYJE01004046">
    <property type="protein sequence ID" value="VDI24523.1"/>
    <property type="molecule type" value="Genomic_DNA"/>
</dbReference>
<proteinExistence type="predicted"/>
<gene>
    <name evidence="1" type="ORF">MGAL_10B057606</name>
</gene>
<protein>
    <submittedName>
        <fullName evidence="1">Uncharacterized protein</fullName>
    </submittedName>
</protein>
<dbReference type="PANTHER" id="PTHR47018">
    <property type="entry name" value="CXC DOMAIN-CONTAINING PROTEIN-RELATED"/>
    <property type="match status" value="1"/>
</dbReference>
<dbReference type="Proteomes" id="UP000596742">
    <property type="component" value="Unassembled WGS sequence"/>
</dbReference>
<name>A0A8B6DSK3_MYTGA</name>
<evidence type="ECO:0000313" key="2">
    <source>
        <dbReference type="Proteomes" id="UP000596742"/>
    </source>
</evidence>